<comment type="caution">
    <text evidence="1">The sequence shown here is derived from an EMBL/GenBank/DDBJ whole genome shotgun (WGS) entry which is preliminary data.</text>
</comment>
<accession>A0A5J4SUT1</accession>
<proteinExistence type="predicted"/>
<gene>
    <name evidence="1" type="ORF">EZS27_003555</name>
</gene>
<reference evidence="1" key="1">
    <citation type="submission" date="2019-03" db="EMBL/GenBank/DDBJ databases">
        <title>Single cell metagenomics reveals metabolic interactions within the superorganism composed of flagellate Streblomastix strix and complex community of Bacteroidetes bacteria on its surface.</title>
        <authorList>
            <person name="Treitli S.C."/>
            <person name="Kolisko M."/>
            <person name="Husnik F."/>
            <person name="Keeling P."/>
            <person name="Hampl V."/>
        </authorList>
    </citation>
    <scope>NUCLEOTIDE SEQUENCE</scope>
    <source>
        <strain evidence="1">STM</strain>
    </source>
</reference>
<evidence type="ECO:0000313" key="1">
    <source>
        <dbReference type="EMBL" id="KAA6348955.1"/>
    </source>
</evidence>
<name>A0A5J4SUT1_9ZZZZ</name>
<dbReference type="AlphaFoldDB" id="A0A5J4SUT1"/>
<sequence>MGILTTIGRGKKTTRIIQLPALELPPPAPEEIPLELTVSYPEKINIRDTTQWQILASILPEAAQQEVAFFVTGSSIGMSDEGFIIVTGQGTSSLTVVSVRNPVLKKTVSIEVEKESVRFAGTAFRLTATGGLRLT</sequence>
<organism evidence="1">
    <name type="scientific">termite gut metagenome</name>
    <dbReference type="NCBI Taxonomy" id="433724"/>
    <lineage>
        <taxon>unclassified sequences</taxon>
        <taxon>metagenomes</taxon>
        <taxon>organismal metagenomes</taxon>
    </lineage>
</organism>
<dbReference type="EMBL" id="SNRY01000056">
    <property type="protein sequence ID" value="KAA6348955.1"/>
    <property type="molecule type" value="Genomic_DNA"/>
</dbReference>
<protein>
    <submittedName>
        <fullName evidence="1">Uncharacterized protein</fullName>
    </submittedName>
</protein>